<protein>
    <submittedName>
        <fullName evidence="2">Uncharacterized protein</fullName>
    </submittedName>
</protein>
<keyword evidence="3" id="KW-1185">Reference proteome</keyword>
<feature type="compositionally biased region" description="Basic and acidic residues" evidence="1">
    <location>
        <begin position="76"/>
        <end position="86"/>
    </location>
</feature>
<proteinExistence type="predicted"/>
<organism evidence="2 3">
    <name type="scientific">Canna indica</name>
    <name type="common">Indian-shot</name>
    <dbReference type="NCBI Taxonomy" id="4628"/>
    <lineage>
        <taxon>Eukaryota</taxon>
        <taxon>Viridiplantae</taxon>
        <taxon>Streptophyta</taxon>
        <taxon>Embryophyta</taxon>
        <taxon>Tracheophyta</taxon>
        <taxon>Spermatophyta</taxon>
        <taxon>Magnoliopsida</taxon>
        <taxon>Liliopsida</taxon>
        <taxon>Zingiberales</taxon>
        <taxon>Cannaceae</taxon>
        <taxon>Canna</taxon>
    </lineage>
</organism>
<dbReference type="EMBL" id="CP136892">
    <property type="protein sequence ID" value="WOL01611.1"/>
    <property type="molecule type" value="Genomic_DNA"/>
</dbReference>
<accession>A0AAQ3Q783</accession>
<evidence type="ECO:0000313" key="2">
    <source>
        <dbReference type="EMBL" id="WOL01611.1"/>
    </source>
</evidence>
<reference evidence="2 3" key="1">
    <citation type="submission" date="2023-10" db="EMBL/GenBank/DDBJ databases">
        <title>Chromosome-scale genome assembly provides insights into flower coloration mechanisms of Canna indica.</title>
        <authorList>
            <person name="Li C."/>
        </authorList>
    </citation>
    <scope>NUCLEOTIDE SEQUENCE [LARGE SCALE GENOMIC DNA]</scope>
    <source>
        <tissue evidence="2">Flower</tissue>
    </source>
</reference>
<gene>
    <name evidence="2" type="ORF">Cni_G10328</name>
</gene>
<evidence type="ECO:0000313" key="3">
    <source>
        <dbReference type="Proteomes" id="UP001327560"/>
    </source>
</evidence>
<feature type="region of interest" description="Disordered" evidence="1">
    <location>
        <begin position="61"/>
        <end position="100"/>
    </location>
</feature>
<dbReference type="Proteomes" id="UP001327560">
    <property type="component" value="Chromosome 3"/>
</dbReference>
<sequence length="100" mass="10844">MGLKPVSLSAPAFLGIKTIEDLLIFRNSDGEEYNSLKIASMIIVDGMNTIAAYLHSVLSRNNSQTSNDLKAPAAAESKEEEKVEQREELDEAKSCTIVGS</sequence>
<name>A0AAQ3Q783_9LILI</name>
<evidence type="ECO:0000256" key="1">
    <source>
        <dbReference type="SAM" id="MobiDB-lite"/>
    </source>
</evidence>
<dbReference type="AlphaFoldDB" id="A0AAQ3Q783"/>